<name>A0A897MLS1_9EURY</name>
<evidence type="ECO:0000313" key="1">
    <source>
        <dbReference type="EMBL" id="QSG01564.1"/>
    </source>
</evidence>
<evidence type="ECO:0000313" key="2">
    <source>
        <dbReference type="Proteomes" id="UP000663586"/>
    </source>
</evidence>
<proteinExistence type="predicted"/>
<dbReference type="AlphaFoldDB" id="A0A897MLS1"/>
<organism evidence="1 2">
    <name type="scientific">Natranaeroarchaeum sulfidigenes</name>
    <dbReference type="NCBI Taxonomy" id="2784880"/>
    <lineage>
        <taxon>Archaea</taxon>
        <taxon>Methanobacteriati</taxon>
        <taxon>Methanobacteriota</taxon>
        <taxon>Stenosarchaea group</taxon>
        <taxon>Halobacteria</taxon>
        <taxon>Halobacteriales</taxon>
        <taxon>Natronoarchaeaceae</taxon>
        <taxon>Natranaeroarchaeum</taxon>
    </lineage>
</organism>
<gene>
    <name evidence="1" type="ORF">AArcS_0333</name>
</gene>
<dbReference type="EMBL" id="CP064786">
    <property type="protein sequence ID" value="QSG01564.1"/>
    <property type="molecule type" value="Genomic_DNA"/>
</dbReference>
<dbReference type="Proteomes" id="UP000663586">
    <property type="component" value="Chromosome"/>
</dbReference>
<protein>
    <submittedName>
        <fullName evidence="1">Uncharacterized protein</fullName>
    </submittedName>
</protein>
<reference evidence="1" key="1">
    <citation type="submission" date="2020-11" db="EMBL/GenBank/DDBJ databases">
        <title>Carbohydrate-dependent, anaerobic sulfur respiration: A novel catabolism in halophilic archaea.</title>
        <authorList>
            <person name="Sorokin D.Y."/>
            <person name="Messina E."/>
            <person name="Smedile F."/>
            <person name="La Cono V."/>
            <person name="Hallsworth J.E."/>
            <person name="Yakimov M.M."/>
        </authorList>
    </citation>
    <scope>NUCLEOTIDE SEQUENCE</scope>
    <source>
        <strain evidence="1">AArc-S</strain>
    </source>
</reference>
<dbReference type="KEGG" id="hara:AArcS_0333"/>
<sequence>MAKKRRFSLERAGTMRGFRTGRPSRSRTRCESIRMASRLTSRCIGNTTRSSGERTGGTVLWCIGPTVEAAALSSTTGWYVRAVSRCTCGTEAVITVGLNRVRSQLTTSSNYLPCGMNSVTPRELY</sequence>
<accession>A0A897MLS1</accession>
<keyword evidence="2" id="KW-1185">Reference proteome</keyword>